<dbReference type="RefSeq" id="YP_009208000.1">
    <property type="nucleotide sequence ID" value="NC_028899.1"/>
</dbReference>
<reference evidence="1 2" key="1">
    <citation type="submission" date="2015-07" db="EMBL/GenBank/DDBJ databases">
        <title>Two Asian jumbo phage RSL2 and RSF1 infecting the phytopathogen Ralstonia solanacearum share common features related to the phi-KZ-like phages.</title>
        <authorList>
            <person name="Kawasaki T."/>
            <person name="Fujie M."/>
            <person name="Chatchawankanphanich O."/>
            <person name="Ogata H."/>
            <person name="Yamada T."/>
        </authorList>
    </citation>
    <scope>NUCLEOTIDE SEQUENCE [LARGE SCALE GENOMIC DNA]</scope>
    <source>
        <strain evidence="1 2">RSF1</strain>
    </source>
</reference>
<keyword evidence="2" id="KW-1185">Reference proteome</keyword>
<dbReference type="EMBL" id="AP014927">
    <property type="protein sequence ID" value="BAS04988.1"/>
    <property type="molecule type" value="Genomic_DNA"/>
</dbReference>
<proteinExistence type="predicted"/>
<dbReference type="KEGG" id="vg:26634657"/>
<name>A0A0K2QR08_9CAUD</name>
<evidence type="ECO:0000313" key="2">
    <source>
        <dbReference type="Proteomes" id="UP000202583"/>
    </source>
</evidence>
<dbReference type="OrthoDB" id="6938at10239"/>
<organism evidence="1 2">
    <name type="scientific">Ralstonia phage RSF1</name>
    <dbReference type="NCBI Taxonomy" id="1689679"/>
    <lineage>
        <taxon>Viruses</taxon>
        <taxon>Duplodnaviria</taxon>
        <taxon>Heunggongvirae</taxon>
        <taxon>Uroviricota</taxon>
        <taxon>Caudoviricetes</taxon>
        <taxon>Chimalliviridae</taxon>
        <taxon>Chiangmaivirus</taxon>
        <taxon>Chiangmaivirus RSF1</taxon>
    </lineage>
</organism>
<accession>A0A0K2QR08</accession>
<dbReference type="Proteomes" id="UP000202583">
    <property type="component" value="Segment"/>
</dbReference>
<dbReference type="GeneID" id="26634657"/>
<evidence type="ECO:0000313" key="1">
    <source>
        <dbReference type="EMBL" id="BAS04988.1"/>
    </source>
</evidence>
<sequence>MAIAPEDTPGSQHDETDLVMPEETQVNIDPQNAQLPKQDKNYESKTALMSDATDEQVEKFQGVLIPLLPDTATRVNDDMATTKMGEVDVHEDSVNWYQTLLNGFRSVPSHGVFEDALADPNAEWRNALTYNGSNINIGRPKFSNRGRGSNMSSERIVLSVKSRLGLGSPVQVPLVGSGFYATVKPLEEIDIIGLWRAVIAEPVKLGRATHGLMFANNSVFTAKAIVEAWLASMVETTVKDLPKENIVDHITINDLPLIAQSVATSVYPNGFPMSRAVFTEDTKLPAKEINQIIDLRKALFMNAKMFKEEQLAHMVKRIEQPMTVKMVKEYKDQFVFNQNTVVDIGDGVKLHLYTPSLREYFDSGEKWINEIQAAVHEALGAEADEKKRMQYISQLAKASRLRQYSHYVKSIEEDGELYTTRENVDKVLSSLSASDEISSKFFKAISEYINNTQVAIIATTSVNEYEDTKSGDKWPRLIAIDAISVFFQLVEQKLLGITSRALEGTSD</sequence>
<protein>
    <submittedName>
        <fullName evidence="1">Uncharacterized protein</fullName>
    </submittedName>
</protein>